<gene>
    <name evidence="3" type="ORF">GGR05_002260</name>
</gene>
<dbReference type="InterPro" id="IPR007401">
    <property type="entry name" value="DUF454"/>
</dbReference>
<evidence type="ECO:0000313" key="4">
    <source>
        <dbReference type="Proteomes" id="UP000531216"/>
    </source>
</evidence>
<dbReference type="PANTHER" id="PTHR35813:SF1">
    <property type="entry name" value="INNER MEMBRANE PROTEIN YBAN"/>
    <property type="match status" value="1"/>
</dbReference>
<dbReference type="AlphaFoldDB" id="A0A7W6BTP0"/>
<comment type="caution">
    <text evidence="3">The sequence shown here is derived from an EMBL/GenBank/DDBJ whole genome shotgun (WGS) entry which is preliminary data.</text>
</comment>
<proteinExistence type="predicted"/>
<sequence length="149" mass="15393">MQERPDPDPVSPSTGATGTADPPVPVVEGRHLQRLGYRLLASTALALAIAGVVLPGLPATPFLLLAAWAASRGSPELAARIENHPRFGPILHDWRTRRAVPVRAKILACASMAASLAMLAASGAPTAVIGGVAAILVCVGSWLVTRPSR</sequence>
<evidence type="ECO:0000256" key="2">
    <source>
        <dbReference type="SAM" id="Phobius"/>
    </source>
</evidence>
<protein>
    <recommendedName>
        <fullName evidence="5">DUF454 domain-containing protein</fullName>
    </recommendedName>
</protein>
<dbReference type="EMBL" id="JACIDO010000004">
    <property type="protein sequence ID" value="MBB3936110.1"/>
    <property type="molecule type" value="Genomic_DNA"/>
</dbReference>
<keyword evidence="2" id="KW-0472">Membrane</keyword>
<evidence type="ECO:0000313" key="3">
    <source>
        <dbReference type="EMBL" id="MBB3936110.1"/>
    </source>
</evidence>
<accession>A0A7W6BTP0</accession>
<dbReference type="RefSeq" id="WP_090963341.1">
    <property type="nucleotide sequence ID" value="NZ_FOOA01000008.1"/>
</dbReference>
<evidence type="ECO:0008006" key="5">
    <source>
        <dbReference type="Google" id="ProtNLM"/>
    </source>
</evidence>
<dbReference type="Proteomes" id="UP000531216">
    <property type="component" value="Unassembled WGS sequence"/>
</dbReference>
<dbReference type="GO" id="GO:0005886">
    <property type="term" value="C:plasma membrane"/>
    <property type="evidence" value="ECO:0007669"/>
    <property type="project" value="TreeGrafter"/>
</dbReference>
<dbReference type="OrthoDB" id="9816293at2"/>
<keyword evidence="4" id="KW-1185">Reference proteome</keyword>
<feature type="transmembrane region" description="Helical" evidence="2">
    <location>
        <begin position="44"/>
        <end position="70"/>
    </location>
</feature>
<organism evidence="3 4">
    <name type="scientific">Aureimonas phyllosphaerae</name>
    <dbReference type="NCBI Taxonomy" id="1166078"/>
    <lineage>
        <taxon>Bacteria</taxon>
        <taxon>Pseudomonadati</taxon>
        <taxon>Pseudomonadota</taxon>
        <taxon>Alphaproteobacteria</taxon>
        <taxon>Hyphomicrobiales</taxon>
        <taxon>Aurantimonadaceae</taxon>
        <taxon>Aureimonas</taxon>
    </lineage>
</organism>
<dbReference type="Pfam" id="PF04304">
    <property type="entry name" value="DUF454"/>
    <property type="match status" value="1"/>
</dbReference>
<name>A0A7W6BTP0_9HYPH</name>
<keyword evidence="2" id="KW-0812">Transmembrane</keyword>
<feature type="transmembrane region" description="Helical" evidence="2">
    <location>
        <begin position="127"/>
        <end position="145"/>
    </location>
</feature>
<evidence type="ECO:0000256" key="1">
    <source>
        <dbReference type="SAM" id="MobiDB-lite"/>
    </source>
</evidence>
<reference evidence="3 4" key="1">
    <citation type="submission" date="2020-08" db="EMBL/GenBank/DDBJ databases">
        <title>Genomic Encyclopedia of Type Strains, Phase IV (KMG-IV): sequencing the most valuable type-strain genomes for metagenomic binning, comparative biology and taxonomic classification.</title>
        <authorList>
            <person name="Goeker M."/>
        </authorList>
    </citation>
    <scope>NUCLEOTIDE SEQUENCE [LARGE SCALE GENOMIC DNA]</scope>
    <source>
        <strain evidence="3 4">DSM 25024</strain>
    </source>
</reference>
<dbReference type="PANTHER" id="PTHR35813">
    <property type="entry name" value="INNER MEMBRANE PROTEIN YBAN"/>
    <property type="match status" value="1"/>
</dbReference>
<keyword evidence="2" id="KW-1133">Transmembrane helix</keyword>
<feature type="region of interest" description="Disordered" evidence="1">
    <location>
        <begin position="1"/>
        <end position="25"/>
    </location>
</feature>